<dbReference type="EMBL" id="SKBU01000015">
    <property type="protein sequence ID" value="TCJ16612.1"/>
    <property type="molecule type" value="Genomic_DNA"/>
</dbReference>
<organism evidence="2 3">
    <name type="scientific">Rubrobacter taiwanensis</name>
    <dbReference type="NCBI Taxonomy" id="185139"/>
    <lineage>
        <taxon>Bacteria</taxon>
        <taxon>Bacillati</taxon>
        <taxon>Actinomycetota</taxon>
        <taxon>Rubrobacteria</taxon>
        <taxon>Rubrobacterales</taxon>
        <taxon>Rubrobacteraceae</taxon>
        <taxon>Rubrobacter</taxon>
    </lineage>
</organism>
<feature type="domain" description="RsiG-like" evidence="1">
    <location>
        <begin position="7"/>
        <end position="68"/>
    </location>
</feature>
<evidence type="ECO:0000259" key="1">
    <source>
        <dbReference type="Pfam" id="PF22802"/>
    </source>
</evidence>
<dbReference type="Pfam" id="PF22802">
    <property type="entry name" value="RsiG"/>
    <property type="match status" value="1"/>
</dbReference>
<proteinExistence type="predicted"/>
<sequence length="76" mass="8879">MGEIEWREMPDLTLLGEEELRDLLNELVEQERELSYRRRVLHGRIDLIRAELVRRGGGFSAAELADILMEGRRADD</sequence>
<gene>
    <name evidence="2" type="ORF">E0L93_07660</name>
</gene>
<dbReference type="OrthoDB" id="5182641at2"/>
<dbReference type="Proteomes" id="UP000295244">
    <property type="component" value="Unassembled WGS sequence"/>
</dbReference>
<dbReference type="RefSeq" id="WP_132690623.1">
    <property type="nucleotide sequence ID" value="NZ_SKBU01000015.1"/>
</dbReference>
<accession>A0A4V2NWA5</accession>
<dbReference type="AlphaFoldDB" id="A0A4V2NWA5"/>
<reference evidence="2 3" key="1">
    <citation type="submission" date="2019-03" db="EMBL/GenBank/DDBJ databases">
        <title>Whole genome sequence of a novel Rubrobacter taiwanensis strain, isolated from Yellowstone National Park.</title>
        <authorList>
            <person name="Freed S."/>
            <person name="Ramaley R.F."/>
            <person name="Kyndt J.A."/>
        </authorList>
    </citation>
    <scope>NUCLEOTIDE SEQUENCE [LARGE SCALE GENOMIC DNA]</scope>
    <source>
        <strain evidence="2 3">Yellowstone</strain>
    </source>
</reference>
<evidence type="ECO:0000313" key="3">
    <source>
        <dbReference type="Proteomes" id="UP000295244"/>
    </source>
</evidence>
<keyword evidence="3" id="KW-1185">Reference proteome</keyword>
<protein>
    <recommendedName>
        <fullName evidence="1">RsiG-like domain-containing protein</fullName>
    </recommendedName>
</protein>
<dbReference type="InterPro" id="IPR055209">
    <property type="entry name" value="RsiG-like_dom"/>
</dbReference>
<evidence type="ECO:0000313" key="2">
    <source>
        <dbReference type="EMBL" id="TCJ16612.1"/>
    </source>
</evidence>
<comment type="caution">
    <text evidence="2">The sequence shown here is derived from an EMBL/GenBank/DDBJ whole genome shotgun (WGS) entry which is preliminary data.</text>
</comment>
<name>A0A4V2NWA5_9ACTN</name>